<evidence type="ECO:0000313" key="12">
    <source>
        <dbReference type="RefSeq" id="XP_065653647.1"/>
    </source>
</evidence>
<evidence type="ECO:0000256" key="1">
    <source>
        <dbReference type="ARBA" id="ARBA00004141"/>
    </source>
</evidence>
<dbReference type="InterPro" id="IPR013783">
    <property type="entry name" value="Ig-like_fold"/>
</dbReference>
<feature type="transmembrane region" description="Helical" evidence="9">
    <location>
        <begin position="2495"/>
        <end position="2521"/>
    </location>
</feature>
<dbReference type="InterPro" id="IPR023298">
    <property type="entry name" value="ATPase_P-typ_TM_dom_sf"/>
</dbReference>
<evidence type="ECO:0000256" key="9">
    <source>
        <dbReference type="SAM" id="Phobius"/>
    </source>
</evidence>
<dbReference type="PANTHER" id="PTHR10877:SF150">
    <property type="entry name" value="REJ DOMAIN-CONTAINING PROTEIN"/>
    <property type="match status" value="1"/>
</dbReference>
<dbReference type="Pfam" id="PF02010">
    <property type="entry name" value="REJ"/>
    <property type="match status" value="1"/>
</dbReference>
<dbReference type="InterPro" id="IPR003915">
    <property type="entry name" value="PKD_2"/>
</dbReference>
<organism evidence="11 12">
    <name type="scientific">Hydra vulgaris</name>
    <name type="common">Hydra</name>
    <name type="synonym">Hydra attenuata</name>
    <dbReference type="NCBI Taxonomy" id="6087"/>
    <lineage>
        <taxon>Eukaryota</taxon>
        <taxon>Metazoa</taxon>
        <taxon>Cnidaria</taxon>
        <taxon>Hydrozoa</taxon>
        <taxon>Hydroidolina</taxon>
        <taxon>Anthoathecata</taxon>
        <taxon>Aplanulata</taxon>
        <taxon>Hydridae</taxon>
        <taxon>Hydra</taxon>
    </lineage>
</organism>
<keyword evidence="7" id="KW-0325">Glycoprotein</keyword>
<dbReference type="InterPro" id="IPR000203">
    <property type="entry name" value="GPS"/>
</dbReference>
<dbReference type="PROSITE" id="PS50095">
    <property type="entry name" value="PLAT"/>
    <property type="match status" value="1"/>
</dbReference>
<dbReference type="InterPro" id="IPR000884">
    <property type="entry name" value="TSP1_rpt"/>
</dbReference>
<keyword evidence="4" id="KW-0732">Signal</keyword>
<dbReference type="Gene3D" id="2.60.60.20">
    <property type="entry name" value="PLAT/LH2 domain"/>
    <property type="match status" value="1"/>
</dbReference>
<dbReference type="PROSITE" id="PS50092">
    <property type="entry name" value="TSP1"/>
    <property type="match status" value="1"/>
</dbReference>
<dbReference type="InterPro" id="IPR036392">
    <property type="entry name" value="PLAT/LH2_dom_sf"/>
</dbReference>
<dbReference type="SUPFAM" id="SSF81665">
    <property type="entry name" value="Calcium ATPase, transmembrane domain M"/>
    <property type="match status" value="1"/>
</dbReference>
<feature type="transmembrane region" description="Helical" evidence="9">
    <location>
        <begin position="2386"/>
        <end position="2412"/>
    </location>
</feature>
<comment type="similarity">
    <text evidence="2">Belongs to the polycystin family.</text>
</comment>
<evidence type="ECO:0000256" key="5">
    <source>
        <dbReference type="ARBA" id="ARBA00022989"/>
    </source>
</evidence>
<dbReference type="RefSeq" id="XP_065653647.1">
    <property type="nucleotide sequence ID" value="XM_065797575.1"/>
</dbReference>
<dbReference type="PANTHER" id="PTHR10877">
    <property type="entry name" value="POLYCYSTIN FAMILY MEMBER"/>
    <property type="match status" value="1"/>
</dbReference>
<feature type="transmembrane region" description="Helical" evidence="9">
    <location>
        <begin position="1783"/>
        <end position="1802"/>
    </location>
</feature>
<feature type="transmembrane region" description="Helical" evidence="9">
    <location>
        <begin position="2031"/>
        <end position="2051"/>
    </location>
</feature>
<feature type="transmembrane region" description="Helical" evidence="9">
    <location>
        <begin position="2341"/>
        <end position="2366"/>
    </location>
</feature>
<dbReference type="PRINTS" id="PR01433">
    <property type="entry name" value="POLYCYSTIN2"/>
</dbReference>
<evidence type="ECO:0000256" key="4">
    <source>
        <dbReference type="ARBA" id="ARBA00022729"/>
    </source>
</evidence>
<dbReference type="SMART" id="SM00209">
    <property type="entry name" value="TSP1"/>
    <property type="match status" value="4"/>
</dbReference>
<feature type="transmembrane region" description="Helical" evidence="9">
    <location>
        <begin position="1901"/>
        <end position="1925"/>
    </location>
</feature>
<feature type="transmembrane region" description="Helical" evidence="9">
    <location>
        <begin position="1945"/>
        <end position="1965"/>
    </location>
</feature>
<evidence type="ECO:0000313" key="11">
    <source>
        <dbReference type="Proteomes" id="UP001652625"/>
    </source>
</evidence>
<feature type="domain" description="PLAT" evidence="10">
    <location>
        <begin position="1622"/>
        <end position="1737"/>
    </location>
</feature>
<dbReference type="InterPro" id="IPR051223">
    <property type="entry name" value="Polycystin"/>
</dbReference>
<feature type="transmembrane region" description="Helical" evidence="9">
    <location>
        <begin position="1576"/>
        <end position="1597"/>
    </location>
</feature>
<evidence type="ECO:0000256" key="7">
    <source>
        <dbReference type="ARBA" id="ARBA00023180"/>
    </source>
</evidence>
<feature type="transmembrane region" description="Helical" evidence="9">
    <location>
        <begin position="2311"/>
        <end position="2329"/>
    </location>
</feature>
<dbReference type="Pfam" id="PF20519">
    <property type="entry name" value="Polycystin_dom"/>
    <property type="match status" value="1"/>
</dbReference>
<dbReference type="Gene3D" id="2.60.40.10">
    <property type="entry name" value="Immunoglobulins"/>
    <property type="match status" value="1"/>
</dbReference>
<evidence type="ECO:0000256" key="3">
    <source>
        <dbReference type="ARBA" id="ARBA00022692"/>
    </source>
</evidence>
<accession>A0ABM4BWP3</accession>
<proteinExistence type="inferred from homology"/>
<keyword evidence="11" id="KW-1185">Reference proteome</keyword>
<evidence type="ECO:0000259" key="10">
    <source>
        <dbReference type="PROSITE" id="PS50095"/>
    </source>
</evidence>
<dbReference type="InterPro" id="IPR013122">
    <property type="entry name" value="PKD1_2_channel"/>
</dbReference>
<gene>
    <name evidence="12" type="primary">LOC136080649</name>
</gene>
<reference evidence="12" key="1">
    <citation type="submission" date="2025-08" db="UniProtKB">
        <authorList>
            <consortium name="RefSeq"/>
        </authorList>
    </citation>
    <scope>IDENTIFICATION</scope>
</reference>
<feature type="transmembrane region" description="Helical" evidence="9">
    <location>
        <begin position="1822"/>
        <end position="1847"/>
    </location>
</feature>
<keyword evidence="6 9" id="KW-0472">Membrane</keyword>
<comment type="caution">
    <text evidence="8">Lacks conserved residue(s) required for the propagation of feature annotation.</text>
</comment>
<sequence>MKFIMTLSTCRATTSFFLIIFSVFIIPSSCELYSNLIFVPEVTNNFTKTTLNAFYDEFVVSFVILTNGNPTSDVLSMFEGYNDNNVFVFNIIDDLLLFSTYEIAYSIKIATNAWNSIVLSQSFINLTNNYNLTVDVNGTLQYSNQMTKPMVFANVSLYTFVGCINDNKICNYGSVKNLSIYTKTQVFWSQWSEWSQCDKSFIITRTRYCSNNQWLNCTGNSNEFQPCSNPAFWSKWSNWASCNASHGFTSRTRECNSSSIIDECKGNKFEVMECFAFWSLWSNWNSCNNTNGFIIRTRECNSSSSIYGCYGNSSEVKECFAFWSEWIEWSCCNASGVTTRSRNCINTQFFACVRDSTEIKTCISFIDVQINAEKNQQQYEPYNTTISIFYCNNVQLILNFGDGTTVTNIKNINTSTAKGYIYTTIHSYSMCQQFTITADIFENAGNTTSALFTSSTNVTVFCFLSSLKVIKTPPDSLGGYVQLSINKNITLSIYQETGSNMIYLIDWGDGNSSVNNQTLNLRPVSFQIQHMYNNINNYTISVSCRNYLQTLTPIFIQIHVTNCSVPEIYFYYGTIYNPMNIIKNVGKDLTAFVESVSSFCKNETFTFEWKLASSDSKSKVTQQKGILSHQKVTYSLAKNSLDYGVYILSLQCNYGDASAVYTSYLNVTYSPLYVEIDNGLFVSVAYKKKVGNESFYQNFKVSAMSSYDPDDATVGTQNITFRWRCKIASNFSDAKVAMENFTLLNLTFSSDACFNESWVDILSTFSEIVFSTQQFLKEISYHIEVCGTKYAGRDVYSNECYKTSCFVQEVLVSESFPTVTLKCISNCNTKLNFKERMIYSFDCEDCGYQRLEANWTIEDDEGNFPAELSVQNATSTGFLIPSLVINKDILLESKNYTFTLMVGYANSVKKVKLKFKKSTCSLPTPGYCIINPAEGIALETKFILICDGWRDSDGLLRYAFYYDNGQSQQIKLSSVTSIDYPILNADTTDQSNLINFVMGPGDENNDFKIRIIIKVIGKYQAYTENYLYIKVYPNNKPSNFKSLIANINLNDTQSIANLVQAVSNNINKNFANQYNNSASSANELFGIVDEDILKQQKQQELSGLQELRTQLIDLMSNMLLDDLNSFKSISDALVVTTQNPLEIVPHAQNQAASIVDKLARLFTKKHLKSFGAEKFETMSQSFVNSLSNLLQLTAPTPSLNHLQQDEKIESQLVKSQLIKSMENYLIAVQSFKVPGENITVGETKQLDFLLKKDIFIGLNSSFIGSSGGGFSLPDSKELFNESLQNSQISIHNVRMKDVVYTWDTDRSQNIRTETQSLFFSDSNGHPIKVSNSSQSINISIKNKPETMNGENISLSMPNDAYQVTLSIASGCKLLLKFIFKNDENNLTNLIVYIQYGKVATKLDYDIMLNISVKQGVVMTKNNHVTDTAILNISKKINKDSSRVLQRNQDVLLLADGAIMLWNFDNSTYSLLNKSVLHLMFLYSGAMPAKKMVQNSYNFDETEYFGKFEYEMRSFCVECNYWNEDANRWMSDGCQLDVDHTSFLMTKCKCNHLTTFGGFFVAPNRLPTLSISKIKNGFVLLVTVITIISLWLLGLLITRRLDRQDISKIGVCPLADNRDEDTYLYQIIINTGTRKNAGTKSNIFFNVAGELNDSGVRHLKDPERECFQRSSCDMFIMATQSTLGDLDFIQLWHDNSGGGWYVKNVIIIDLQTEKRFVFIGHCWIAVDLGLCKLDCVIPVASYEESTSSLFVFKNKAQHKLHNEHLWFSIFFRSPKSNFTRCQRLSVAVSLIMTSMMVSTMFYHRVPQADPAVENKIGNFIINWTQVFVVLISTCIKFPVNFILVRLFCSIRKSPRNNSHNCLTCDTNNIVRKESYACVHLLENNNSHLNKKKLFISIEKCKLCIAWFVCVGNILSCGIIVFMYGVAFGNQKSLNWLACVTIDFVKSILVLDPLKIFVVVLVMVLVVKKIDDETENSEVEKQGKRLAFDENWLHKPKDNFRMNSNCITMEPLDYVTVKKMREQRLKHQKMHTIVTELFLYIFYACLVFFIGYFSRSGLTFYQTRNVQELFNLKLRLPANPNIPLFHSKKFNQIQSSQDFWHWMEDFFLLQVFPEPWYNISDFYANTDIKDFPGKLFLNDLNSKIVNGIRVRQVRVKPNSCTKANSIAKFIAINCLSPYKATLEETRGFDLNWTIPKQYNSTINTLTMPWRYQTWQELDGYPYIASLNTYYGGGYVIELFSKWKNQVILDQAKKHRWIDRQTRAIIVEFALFNAATSYFNMVTMALEFLASGGVVPNFSVLTFNLYASATESKAMLGSQILFILMTILFTIRESRFIYRTGCKYFVEFWNLVEVALIILCIIAVGLYFYKDYLAKVLLQRLPDKKPQVFINFQFASYCDMLHICIVSLIVFFVTLKFIKLLQFNHHVSMISYTLKAAWYPLSMFGIVFFIILCSFVTFSNIAFGALLGEYKTYNEAIVSTVSLLLGKFSFNQYERANIFLGPIFFFGFNVVVIWIIMNVFISILNDSFSMVRTNAEFQNNDYEIVDFMLKRIKGWFKHKQGIKKLQSQTQVQSERKFFSKSKIIQVAEYVDKRLIKNDSIRKVEYKNLYAVELTNTCEDLLSKFDYLLNESKLDNDISETIDQIFDKDLFKKFIDCMKVVYNNNKKKAKRKEMNEVIIMDIEEEIF</sequence>
<dbReference type="Pfam" id="PF01477">
    <property type="entry name" value="PLAT"/>
    <property type="match status" value="1"/>
</dbReference>
<dbReference type="SMART" id="SM00303">
    <property type="entry name" value="GPS"/>
    <property type="match status" value="1"/>
</dbReference>
<keyword evidence="5 9" id="KW-1133">Transmembrane helix</keyword>
<feature type="transmembrane region" description="Helical" evidence="9">
    <location>
        <begin position="2433"/>
        <end position="2460"/>
    </location>
</feature>
<dbReference type="GeneID" id="136080649"/>
<dbReference type="Pfam" id="PF08016">
    <property type="entry name" value="PKD_channel"/>
    <property type="match status" value="1"/>
</dbReference>
<keyword evidence="3 9" id="KW-0812">Transmembrane</keyword>
<protein>
    <submittedName>
        <fullName evidence="12">Uncharacterized protein LOC136080649 isoform X1</fullName>
    </submittedName>
</protein>
<evidence type="ECO:0000256" key="6">
    <source>
        <dbReference type="ARBA" id="ARBA00023136"/>
    </source>
</evidence>
<dbReference type="InterPro" id="IPR046791">
    <property type="entry name" value="Polycystin_dom"/>
</dbReference>
<name>A0ABM4BWP3_HYDVU</name>
<dbReference type="InterPro" id="IPR002859">
    <property type="entry name" value="PKD/REJ-like"/>
</dbReference>
<dbReference type="Proteomes" id="UP001652625">
    <property type="component" value="Chromosome 05"/>
</dbReference>
<comment type="subcellular location">
    <subcellularLocation>
        <location evidence="1">Membrane</location>
        <topology evidence="1">Multi-pass membrane protein</topology>
    </subcellularLocation>
</comment>
<dbReference type="InterPro" id="IPR001024">
    <property type="entry name" value="PLAT/LH2_dom"/>
</dbReference>
<dbReference type="Pfam" id="PF01825">
    <property type="entry name" value="GPS"/>
    <property type="match status" value="1"/>
</dbReference>
<evidence type="ECO:0000256" key="8">
    <source>
        <dbReference type="PROSITE-ProRule" id="PRU00152"/>
    </source>
</evidence>
<evidence type="ECO:0000256" key="2">
    <source>
        <dbReference type="ARBA" id="ARBA00007200"/>
    </source>
</evidence>
<dbReference type="Pfam" id="PF00090">
    <property type="entry name" value="TSP_1"/>
    <property type="match status" value="3"/>
</dbReference>
<dbReference type="SUPFAM" id="SSF49723">
    <property type="entry name" value="Lipase/lipooxygenase domain (PLAT/LH2 domain)"/>
    <property type="match status" value="1"/>
</dbReference>